<organism evidence="3 4">
    <name type="scientific">Thermoanaerobaculum aquaticum</name>
    <dbReference type="NCBI Taxonomy" id="1312852"/>
    <lineage>
        <taxon>Bacteria</taxon>
        <taxon>Pseudomonadati</taxon>
        <taxon>Acidobacteriota</taxon>
        <taxon>Thermoanaerobaculia</taxon>
        <taxon>Thermoanaerobaculales</taxon>
        <taxon>Thermoanaerobaculaceae</taxon>
        <taxon>Thermoanaerobaculum</taxon>
    </lineage>
</organism>
<dbReference type="Proteomes" id="UP000027284">
    <property type="component" value="Unassembled WGS sequence"/>
</dbReference>
<dbReference type="EMBL" id="JMFG01000016">
    <property type="protein sequence ID" value="KDA53855.1"/>
    <property type="molecule type" value="Genomic_DNA"/>
</dbReference>
<comment type="caution">
    <text evidence="3">The sequence shown here is derived from an EMBL/GenBank/DDBJ whole genome shotgun (WGS) entry which is preliminary data.</text>
</comment>
<dbReference type="InterPro" id="IPR048502">
    <property type="entry name" value="NamZ_N"/>
</dbReference>
<dbReference type="RefSeq" id="WP_038048819.1">
    <property type="nucleotide sequence ID" value="NZ_JMFG01000016.1"/>
</dbReference>
<evidence type="ECO:0000313" key="4">
    <source>
        <dbReference type="Proteomes" id="UP000027284"/>
    </source>
</evidence>
<evidence type="ECO:0000313" key="3">
    <source>
        <dbReference type="EMBL" id="KDA53855.1"/>
    </source>
</evidence>
<dbReference type="OrthoDB" id="9801061at2"/>
<dbReference type="InterPro" id="IPR008302">
    <property type="entry name" value="NamZ"/>
</dbReference>
<dbReference type="Gene3D" id="3.90.1150.140">
    <property type="match status" value="1"/>
</dbReference>
<dbReference type="PIRSF" id="PIRSF016719">
    <property type="entry name" value="UCP016719"/>
    <property type="match status" value="1"/>
</dbReference>
<evidence type="ECO:0000259" key="1">
    <source>
        <dbReference type="Pfam" id="PF07075"/>
    </source>
</evidence>
<evidence type="ECO:0000259" key="2">
    <source>
        <dbReference type="Pfam" id="PF20732"/>
    </source>
</evidence>
<dbReference type="PANTHER" id="PTHR42915">
    <property type="entry name" value="HYPOTHETICAL 460 KDA PROTEIN IN FEUA-SIGW INTERGENIC REGION [PRECURSOR]"/>
    <property type="match status" value="1"/>
</dbReference>
<protein>
    <recommendedName>
        <fullName evidence="5">DUF1343 domain-containing protein</fullName>
    </recommendedName>
</protein>
<dbReference type="PANTHER" id="PTHR42915:SF1">
    <property type="entry name" value="PEPTIDOGLYCAN BETA-N-ACETYLMURAMIDASE NAMZ"/>
    <property type="match status" value="1"/>
</dbReference>
<dbReference type="InterPro" id="IPR048503">
    <property type="entry name" value="NamZ_C"/>
</dbReference>
<dbReference type="Pfam" id="PF07075">
    <property type="entry name" value="NamZ_N"/>
    <property type="match status" value="1"/>
</dbReference>
<dbReference type="GO" id="GO:0033922">
    <property type="term" value="F:peptidoglycan beta-N-acetylmuramidase activity"/>
    <property type="evidence" value="ECO:0007669"/>
    <property type="project" value="InterPro"/>
</dbReference>
<accession>A0A062XZB7</accession>
<dbReference type="Gene3D" id="3.40.50.12170">
    <property type="entry name" value="Uncharacterised protein PF07075, DUF1343"/>
    <property type="match status" value="1"/>
</dbReference>
<proteinExistence type="predicted"/>
<dbReference type="Pfam" id="PF20732">
    <property type="entry name" value="NamZ_C"/>
    <property type="match status" value="1"/>
</dbReference>
<gene>
    <name evidence="3" type="ORF">EG19_02460</name>
</gene>
<keyword evidence="4" id="KW-1185">Reference proteome</keyword>
<feature type="domain" description="Peptidoglycan beta-N-acetylmuramidase NamZ C-terminal" evidence="2">
    <location>
        <begin position="229"/>
        <end position="387"/>
    </location>
</feature>
<evidence type="ECO:0008006" key="5">
    <source>
        <dbReference type="Google" id="ProtNLM"/>
    </source>
</evidence>
<feature type="domain" description="Peptidoglycan beta-N-acetylmuramidase NamZ N-terminal" evidence="1">
    <location>
        <begin position="23"/>
        <end position="224"/>
    </location>
</feature>
<name>A0A062XZB7_9BACT</name>
<dbReference type="AlphaFoldDB" id="A0A062XZB7"/>
<sequence length="388" mass="42705">MSGVQVGLGRLAENPALVRGRRVALLCNQAAVTEQLEPAWELLPRLGAQLVRIFAPEHGLFGLAQDMEAVGSESFAGVPVVSLYGQSPESLHPAPEALADLEALVVDLPDIGCRYYTFAATMAYCLGACQQAGVEVIVCDRPNPLGGELLEGGPVEEGYRSFVSELPVPVRHGMTLGELSLLLQRERYPNAAVTVLTCQGWQRHQWWDETGLPWVAPSPNMPTLATATVYPGACLVEATNLSEGRGTTRPFLLTGAPWLDGQALARRLNALELPGVRFRFTMFRPEFQKYAGQVCSGVEWHVTHRLGFRPLACGLVVLREIRKLHPEHFAWRSEPYEFVADVPAIDLLTGSPQARLVVEGKLSLEEVISGWETYSREFELLRRPFLLA</sequence>
<dbReference type="STRING" id="1312852.EG19_02460"/>
<reference evidence="3 4" key="1">
    <citation type="submission" date="2014-04" db="EMBL/GenBank/DDBJ databases">
        <title>The Genome Sequence of Thermoanaerobaculum aquaticum MP-01, The First Cultivated Group 23 Acidobacterium.</title>
        <authorList>
            <person name="Stamps B.W."/>
            <person name="Losey N.A."/>
            <person name="Lawson P.A."/>
            <person name="Stevenson B.S."/>
        </authorList>
    </citation>
    <scope>NUCLEOTIDE SEQUENCE [LARGE SCALE GENOMIC DNA]</scope>
    <source>
        <strain evidence="3 4">MP-01</strain>
    </source>
</reference>